<organism evidence="6 7">
    <name type="scientific">Saccoglossus kowalevskii</name>
    <name type="common">Acorn worm</name>
    <dbReference type="NCBI Taxonomy" id="10224"/>
    <lineage>
        <taxon>Eukaryota</taxon>
        <taxon>Metazoa</taxon>
        <taxon>Hemichordata</taxon>
        <taxon>Enteropneusta</taxon>
        <taxon>Harrimaniidae</taxon>
        <taxon>Saccoglossus</taxon>
    </lineage>
</organism>
<evidence type="ECO:0000256" key="1">
    <source>
        <dbReference type="ARBA" id="ARBA00004214"/>
    </source>
</evidence>
<keyword evidence="3" id="KW-0175">Coiled coil</keyword>
<feature type="compositionally biased region" description="Basic and acidic residues" evidence="4">
    <location>
        <begin position="18"/>
        <end position="64"/>
    </location>
</feature>
<accession>A0ABM0GS77</accession>
<dbReference type="PANTHER" id="PTHR21680:SF0">
    <property type="entry name" value="COILED-COIL DOMAIN-CONTAINING PROTEIN 124"/>
    <property type="match status" value="1"/>
</dbReference>
<evidence type="ECO:0000256" key="2">
    <source>
        <dbReference type="ARBA" id="ARBA00008296"/>
    </source>
</evidence>
<comment type="similarity">
    <text evidence="2">Belongs to the CCDC124 family.</text>
</comment>
<protein>
    <submittedName>
        <fullName evidence="7">Coiled-coil domain-containing protein 124-like</fullName>
    </submittedName>
</protein>
<feature type="region of interest" description="Disordered" evidence="4">
    <location>
        <begin position="101"/>
        <end position="131"/>
    </location>
</feature>
<dbReference type="Proteomes" id="UP000694865">
    <property type="component" value="Unplaced"/>
</dbReference>
<dbReference type="GeneID" id="100370765"/>
<feature type="compositionally biased region" description="Basic and acidic residues" evidence="4">
    <location>
        <begin position="101"/>
        <end position="110"/>
    </location>
</feature>
<feature type="region of interest" description="Disordered" evidence="4">
    <location>
        <begin position="1"/>
        <end position="64"/>
    </location>
</feature>
<dbReference type="InterPro" id="IPR010422">
    <property type="entry name" value="Ccdc124/Oxs1"/>
</dbReference>
<dbReference type="Pfam" id="PF06244">
    <property type="entry name" value="Ccdc124"/>
    <property type="match status" value="1"/>
</dbReference>
<keyword evidence="6" id="KW-1185">Reference proteome</keyword>
<reference evidence="7" key="1">
    <citation type="submission" date="2025-08" db="UniProtKB">
        <authorList>
            <consortium name="RefSeq"/>
        </authorList>
    </citation>
    <scope>IDENTIFICATION</scope>
    <source>
        <tissue evidence="7">Testes</tissue>
    </source>
</reference>
<gene>
    <name evidence="7" type="primary">LOC100370765</name>
</gene>
<comment type="subcellular location">
    <subcellularLocation>
        <location evidence="1">Midbody</location>
    </subcellularLocation>
</comment>
<dbReference type="RefSeq" id="XP_002736202.1">
    <property type="nucleotide sequence ID" value="XM_002736156.2"/>
</dbReference>
<evidence type="ECO:0000256" key="4">
    <source>
        <dbReference type="SAM" id="MobiDB-lite"/>
    </source>
</evidence>
<evidence type="ECO:0000313" key="7">
    <source>
        <dbReference type="RefSeq" id="XP_002736202.1"/>
    </source>
</evidence>
<feature type="region of interest" description="Disordered" evidence="4">
    <location>
        <begin position="197"/>
        <end position="218"/>
    </location>
</feature>
<proteinExistence type="inferred from homology"/>
<evidence type="ECO:0000313" key="6">
    <source>
        <dbReference type="Proteomes" id="UP000694865"/>
    </source>
</evidence>
<evidence type="ECO:0000259" key="5">
    <source>
        <dbReference type="Pfam" id="PF06244"/>
    </source>
</evidence>
<dbReference type="PANTHER" id="PTHR21680">
    <property type="entry name" value="COILED-COIL DOMAIN-CONTAINING PROTEIN 124"/>
    <property type="match status" value="1"/>
</dbReference>
<evidence type="ECO:0000256" key="3">
    <source>
        <dbReference type="ARBA" id="ARBA00023054"/>
    </source>
</evidence>
<feature type="domain" description="Coiled-coil" evidence="5">
    <location>
        <begin position="134"/>
        <end position="209"/>
    </location>
</feature>
<sequence>MPKKFKGENSKAVVAKARKAEAKAIEDERREKAIEDEKWRDDDKYVARKQERKASKDKKRQEDLERKLAKKQLLEEEEAALAKISAKPQSTKLTRTEIQQELEKQEQQRKEKAKRNISVNEDPLEENPNIPLEEGAVEARSVEDAIAVLSVKESQVERHPERRMKAAYQAFEEENLPRLKADFPNFRLSQLKQMLKKDWMKSPENPMNQRSESYNKKR</sequence>
<dbReference type="InterPro" id="IPR054414">
    <property type="entry name" value="Ccdc124/Oxs1_C"/>
</dbReference>
<name>A0ABM0GS77_SACKO</name>